<evidence type="ECO:0000256" key="2">
    <source>
        <dbReference type="ARBA" id="ARBA00022729"/>
    </source>
</evidence>
<evidence type="ECO:0000256" key="3">
    <source>
        <dbReference type="ARBA" id="ARBA00022801"/>
    </source>
</evidence>
<dbReference type="PANTHER" id="PTHR11069">
    <property type="entry name" value="GLUCOSYLCERAMIDASE"/>
    <property type="match status" value="1"/>
</dbReference>
<feature type="chain" id="PRO_5002204629" evidence="5">
    <location>
        <begin position="21"/>
        <end position="524"/>
    </location>
</feature>
<dbReference type="EMBL" id="KN837180">
    <property type="protein sequence ID" value="KIJ36285.1"/>
    <property type="molecule type" value="Genomic_DNA"/>
</dbReference>
<dbReference type="HOGENOM" id="CLU_031530_1_0_1"/>
<evidence type="ECO:0000313" key="8">
    <source>
        <dbReference type="EMBL" id="KIJ36285.1"/>
    </source>
</evidence>
<evidence type="ECO:0000256" key="5">
    <source>
        <dbReference type="SAM" id="SignalP"/>
    </source>
</evidence>
<dbReference type="InterPro" id="IPR049161">
    <property type="entry name" value="GH59_cat"/>
</dbReference>
<dbReference type="GO" id="GO:0004348">
    <property type="term" value="F:glucosylceramidase activity"/>
    <property type="evidence" value="ECO:0007669"/>
    <property type="project" value="InterPro"/>
</dbReference>
<keyword evidence="2 5" id="KW-0732">Signal</keyword>
<evidence type="ECO:0000259" key="6">
    <source>
        <dbReference type="Pfam" id="PF02057"/>
    </source>
</evidence>
<evidence type="ECO:0000259" key="7">
    <source>
        <dbReference type="Pfam" id="PF17189"/>
    </source>
</evidence>
<dbReference type="InterPro" id="IPR017853">
    <property type="entry name" value="GH"/>
</dbReference>
<feature type="domain" description="Glycosyl hydrolase family 30 beta sandwich" evidence="7">
    <location>
        <begin position="358"/>
        <end position="444"/>
    </location>
</feature>
<accession>A0A0C9VF92</accession>
<dbReference type="OrthoDB" id="2012278at2759"/>
<sequence>MRSFVATSTILVTSLNLVLAQTLITVNLNSTLQEIDGFGVSQAFGRAEEFYDLASGPRQQGLDYLFSTSTGAGLTIIRNRIGSGGSGDSILPNSPGSPSGTPQYVWDGDDSGQVWFSKQAMSYGVNTIYADAWSAPGFMKTNGNQDNGGWLCGVTGESCSSGDWRQPYANFLTQYVKYYLQEGIPVTHLGFLNEPDYVQAASFIPTLYNTLKSASLSNVSITCCDSIGWPGQRTMTSALVSAGMEQYLGVITSHAYNGDPDTPLSTKLKTWETEAADLNSAWCATWYSNGGPCEGLTWANKINIGIVNANLSAYLYWEGVEVNEPQASSYLVASDGNTVTPSGRLWAFAMWSRFIRPGALRLSTSGSVSGVGIGAFKNTDGTVVVVFTNTGSGAQSVKITLSGFTPSSAAAYLTDNTHQVASTAATLSGGAVTVSVPAYSVVTVTLRNGGSPPPSQGPTTTAQPPTTTATSPVSTTTAPSGIHGMYDLRSWVYMQVLECLVFTMFVTQRSCISGKICYFVSSAV</sequence>
<evidence type="ECO:0000256" key="4">
    <source>
        <dbReference type="SAM" id="MobiDB-lite"/>
    </source>
</evidence>
<feature type="region of interest" description="Disordered" evidence="4">
    <location>
        <begin position="447"/>
        <end position="477"/>
    </location>
</feature>
<dbReference type="SUPFAM" id="SSF51445">
    <property type="entry name" value="(Trans)glycosidases"/>
    <property type="match status" value="1"/>
</dbReference>
<dbReference type="SUPFAM" id="SSF51011">
    <property type="entry name" value="Glycosyl hydrolase domain"/>
    <property type="match status" value="1"/>
</dbReference>
<evidence type="ECO:0000256" key="1">
    <source>
        <dbReference type="ARBA" id="ARBA00005382"/>
    </source>
</evidence>
<dbReference type="InterPro" id="IPR013780">
    <property type="entry name" value="Glyco_hydro_b"/>
</dbReference>
<keyword evidence="9" id="KW-1185">Reference proteome</keyword>
<dbReference type="AlphaFoldDB" id="A0A0C9VF92"/>
<name>A0A0C9VF92_SPHS4</name>
<dbReference type="Gene3D" id="2.60.40.1180">
    <property type="entry name" value="Golgi alpha-mannosidase II"/>
    <property type="match status" value="1"/>
</dbReference>
<dbReference type="GO" id="GO:0006680">
    <property type="term" value="P:glucosylceramide catabolic process"/>
    <property type="evidence" value="ECO:0007669"/>
    <property type="project" value="TreeGrafter"/>
</dbReference>
<dbReference type="Pfam" id="PF02057">
    <property type="entry name" value="Glyco_hydro_59"/>
    <property type="match status" value="1"/>
</dbReference>
<gene>
    <name evidence="8" type="ORF">M422DRAFT_61210</name>
</gene>
<feature type="domain" description="Glycosyl hydrolase family 59 catalytic" evidence="6">
    <location>
        <begin position="36"/>
        <end position="321"/>
    </location>
</feature>
<dbReference type="Proteomes" id="UP000054279">
    <property type="component" value="Unassembled WGS sequence"/>
</dbReference>
<comment type="similarity">
    <text evidence="1">Belongs to the glycosyl hydrolase 30 family.</text>
</comment>
<dbReference type="InterPro" id="IPR001139">
    <property type="entry name" value="Glyco_hydro_30"/>
</dbReference>
<feature type="compositionally biased region" description="Low complexity" evidence="4">
    <location>
        <begin position="457"/>
        <end position="477"/>
    </location>
</feature>
<dbReference type="Pfam" id="PF17189">
    <property type="entry name" value="Glyco_hydro_30C"/>
    <property type="match status" value="1"/>
</dbReference>
<dbReference type="GO" id="GO:0016020">
    <property type="term" value="C:membrane"/>
    <property type="evidence" value="ECO:0007669"/>
    <property type="project" value="GOC"/>
</dbReference>
<dbReference type="PANTHER" id="PTHR11069:SF23">
    <property type="entry name" value="LYSOSOMAL ACID GLUCOSYLCERAMIDASE"/>
    <property type="match status" value="1"/>
</dbReference>
<reference evidence="8 9" key="1">
    <citation type="submission" date="2014-06" db="EMBL/GenBank/DDBJ databases">
        <title>Evolutionary Origins and Diversification of the Mycorrhizal Mutualists.</title>
        <authorList>
            <consortium name="DOE Joint Genome Institute"/>
            <consortium name="Mycorrhizal Genomics Consortium"/>
            <person name="Kohler A."/>
            <person name="Kuo A."/>
            <person name="Nagy L.G."/>
            <person name="Floudas D."/>
            <person name="Copeland A."/>
            <person name="Barry K.W."/>
            <person name="Cichocki N."/>
            <person name="Veneault-Fourrey C."/>
            <person name="LaButti K."/>
            <person name="Lindquist E.A."/>
            <person name="Lipzen A."/>
            <person name="Lundell T."/>
            <person name="Morin E."/>
            <person name="Murat C."/>
            <person name="Riley R."/>
            <person name="Ohm R."/>
            <person name="Sun H."/>
            <person name="Tunlid A."/>
            <person name="Henrissat B."/>
            <person name="Grigoriev I.V."/>
            <person name="Hibbett D.S."/>
            <person name="Martin F."/>
        </authorList>
    </citation>
    <scope>NUCLEOTIDE SEQUENCE [LARGE SCALE GENOMIC DNA]</scope>
    <source>
        <strain evidence="8 9">SS14</strain>
    </source>
</reference>
<feature type="signal peptide" evidence="5">
    <location>
        <begin position="1"/>
        <end position="20"/>
    </location>
</feature>
<evidence type="ECO:0000313" key="9">
    <source>
        <dbReference type="Proteomes" id="UP000054279"/>
    </source>
</evidence>
<keyword evidence="3 8" id="KW-0378">Hydrolase</keyword>
<proteinExistence type="inferred from homology"/>
<protein>
    <submittedName>
        <fullName evidence="8">Glycoside hydrolase family 30 protein</fullName>
    </submittedName>
</protein>
<organism evidence="8 9">
    <name type="scientific">Sphaerobolus stellatus (strain SS14)</name>
    <dbReference type="NCBI Taxonomy" id="990650"/>
    <lineage>
        <taxon>Eukaryota</taxon>
        <taxon>Fungi</taxon>
        <taxon>Dikarya</taxon>
        <taxon>Basidiomycota</taxon>
        <taxon>Agaricomycotina</taxon>
        <taxon>Agaricomycetes</taxon>
        <taxon>Phallomycetidae</taxon>
        <taxon>Geastrales</taxon>
        <taxon>Sphaerobolaceae</taxon>
        <taxon>Sphaerobolus</taxon>
    </lineage>
</organism>
<dbReference type="InterPro" id="IPR033452">
    <property type="entry name" value="GH30_C"/>
</dbReference>
<dbReference type="Gene3D" id="3.20.20.80">
    <property type="entry name" value="Glycosidases"/>
    <property type="match status" value="1"/>
</dbReference>